<evidence type="ECO:0000313" key="2">
    <source>
        <dbReference type="EMBL" id="KIW89627.1"/>
    </source>
</evidence>
<dbReference type="EMBL" id="KN846995">
    <property type="protein sequence ID" value="KIW89627.1"/>
    <property type="molecule type" value="Genomic_DNA"/>
</dbReference>
<dbReference type="RefSeq" id="XP_016616296.1">
    <property type="nucleotide sequence ID" value="XM_016767504.1"/>
</dbReference>
<evidence type="ECO:0000259" key="1">
    <source>
        <dbReference type="PROSITE" id="PS50097"/>
    </source>
</evidence>
<dbReference type="PANTHER" id="PTHR47843:SF5">
    <property type="entry name" value="BTB_POZ DOMAIN PROTEIN"/>
    <property type="match status" value="1"/>
</dbReference>
<reference evidence="2" key="1">
    <citation type="submission" date="2015-01" db="EMBL/GenBank/DDBJ databases">
        <title>The Genome Sequence of Cladophialophora bantiana CBS 173.52.</title>
        <authorList>
            <consortium name="The Broad Institute Genomics Platform"/>
            <person name="Cuomo C."/>
            <person name="de Hoog S."/>
            <person name="Gorbushina A."/>
            <person name="Stielow B."/>
            <person name="Teixiera M."/>
            <person name="Abouelleil A."/>
            <person name="Chapman S.B."/>
            <person name="Priest M."/>
            <person name="Young S.K."/>
            <person name="Wortman J."/>
            <person name="Nusbaum C."/>
            <person name="Birren B."/>
        </authorList>
    </citation>
    <scope>NUCLEOTIDE SEQUENCE [LARGE SCALE GENOMIC DNA]</scope>
    <source>
        <strain evidence="2">CBS 173.52</strain>
    </source>
</reference>
<dbReference type="InterPro" id="IPR011333">
    <property type="entry name" value="SKP1/BTB/POZ_sf"/>
</dbReference>
<name>A0A0D2FSU2_CLAB1</name>
<dbReference type="OrthoDB" id="9997739at2759"/>
<protein>
    <recommendedName>
        <fullName evidence="1">BTB domain-containing protein</fullName>
    </recommendedName>
</protein>
<organism evidence="2 3">
    <name type="scientific">Cladophialophora bantiana (strain ATCC 10958 / CBS 173.52 / CDC B-1940 / NIH 8579)</name>
    <name type="common">Xylohypha bantiana</name>
    <dbReference type="NCBI Taxonomy" id="1442370"/>
    <lineage>
        <taxon>Eukaryota</taxon>
        <taxon>Fungi</taxon>
        <taxon>Dikarya</taxon>
        <taxon>Ascomycota</taxon>
        <taxon>Pezizomycotina</taxon>
        <taxon>Eurotiomycetes</taxon>
        <taxon>Chaetothyriomycetidae</taxon>
        <taxon>Chaetothyriales</taxon>
        <taxon>Herpotrichiellaceae</taxon>
        <taxon>Cladophialophora</taxon>
    </lineage>
</organism>
<dbReference type="PROSITE" id="PS50097">
    <property type="entry name" value="BTB"/>
    <property type="match status" value="1"/>
</dbReference>
<feature type="domain" description="BTB" evidence="1">
    <location>
        <begin position="12"/>
        <end position="81"/>
    </location>
</feature>
<dbReference type="VEuPathDB" id="FungiDB:Z519_09783"/>
<proteinExistence type="predicted"/>
<dbReference type="HOGENOM" id="CLU_056399_2_1_1"/>
<dbReference type="PANTHER" id="PTHR47843">
    <property type="entry name" value="BTB DOMAIN-CONTAINING PROTEIN-RELATED"/>
    <property type="match status" value="1"/>
</dbReference>
<evidence type="ECO:0000313" key="3">
    <source>
        <dbReference type="Proteomes" id="UP000053789"/>
    </source>
</evidence>
<dbReference type="Proteomes" id="UP000053789">
    <property type="component" value="Unassembled WGS sequence"/>
</dbReference>
<dbReference type="Gene3D" id="3.30.710.10">
    <property type="entry name" value="Potassium Channel Kv1.1, Chain A"/>
    <property type="match status" value="1"/>
</dbReference>
<dbReference type="InterPro" id="IPR000210">
    <property type="entry name" value="BTB/POZ_dom"/>
</dbReference>
<sequence>MDISYESFADSKPFRFLVGPAAKPFYIHAKLATQLSSTMAALVEGSMAEAKRCYAVLEDIDEDTFVRVVQFAYTGDYAVAEPDTPVENSSNHLDHAEPAPAVYEYLPEEEPSNAVLPAEPDERTRGERAWDFFQSAAYKKETQPWQPEVNQDSRQDYTPVFLCHAKLYIFSDKYNIEPLQELVLQKLRLTLSRFILHPQRVNDVVELLKYTYANTASRDVKDDKLRDLVSDYLVCHIEKIVYDVEFINMLGKEGDGREGDVAKDLLPKLVRLRLD</sequence>
<gene>
    <name evidence="2" type="ORF">Z519_09783</name>
</gene>
<dbReference type="GeneID" id="27702711"/>
<dbReference type="AlphaFoldDB" id="A0A0D2FSU2"/>
<accession>A0A0D2FSU2</accession>
<dbReference type="SUPFAM" id="SSF54695">
    <property type="entry name" value="POZ domain"/>
    <property type="match status" value="1"/>
</dbReference>
<keyword evidence="3" id="KW-1185">Reference proteome</keyword>